<dbReference type="Proteomes" id="UP001501414">
    <property type="component" value="Unassembled WGS sequence"/>
</dbReference>
<feature type="compositionally biased region" description="Pro residues" evidence="1">
    <location>
        <begin position="85"/>
        <end position="100"/>
    </location>
</feature>
<dbReference type="PANTHER" id="PTHR43384:SF14">
    <property type="entry name" value="ESX-1 SECRETION-ASSOCIATED PROTEIN ESPI"/>
    <property type="match status" value="1"/>
</dbReference>
<evidence type="ECO:0000313" key="4">
    <source>
        <dbReference type="Proteomes" id="UP001501414"/>
    </source>
</evidence>
<name>A0ABN1XUT3_9PSEU</name>
<feature type="domain" description="CobQ/CobB/MinD/ParA nucleotide binding" evidence="2">
    <location>
        <begin position="178"/>
        <end position="273"/>
    </location>
</feature>
<gene>
    <name evidence="3" type="ORF">GCM10009613_26790</name>
</gene>
<dbReference type="InterPro" id="IPR027417">
    <property type="entry name" value="P-loop_NTPase"/>
</dbReference>
<dbReference type="PANTHER" id="PTHR43384">
    <property type="entry name" value="SEPTUM SITE-DETERMINING PROTEIN MIND HOMOLOG, CHLOROPLASTIC-RELATED"/>
    <property type="match status" value="1"/>
</dbReference>
<accession>A0ABN1XUT3</accession>
<evidence type="ECO:0000256" key="1">
    <source>
        <dbReference type="SAM" id="MobiDB-lite"/>
    </source>
</evidence>
<dbReference type="Pfam" id="PF01656">
    <property type="entry name" value="CbiA"/>
    <property type="match status" value="1"/>
</dbReference>
<comment type="caution">
    <text evidence="3">The sequence shown here is derived from an EMBL/GenBank/DDBJ whole genome shotgun (WGS) entry which is preliminary data.</text>
</comment>
<evidence type="ECO:0000313" key="3">
    <source>
        <dbReference type="EMBL" id="GAA1388823.1"/>
    </source>
</evidence>
<proteinExistence type="predicted"/>
<feature type="region of interest" description="Disordered" evidence="1">
    <location>
        <begin position="1"/>
        <end position="119"/>
    </location>
</feature>
<evidence type="ECO:0000259" key="2">
    <source>
        <dbReference type="Pfam" id="PF01656"/>
    </source>
</evidence>
<sequence>MTSTNHTRPEAVNHTPWTPDSASLAWISTSAPSAGHGSRTDEPREVPPATTRPAAAPAPESAPVSAAPGERPRQDTAAPDRGPAPSSPAPPPTPAGPPAGPVQNERSERAVAPSPGAGAAAPFVNAVRARATAPRQGWRAAVYGMTGGRWNPGLSSAEQRLIEQQRKIRTPMDGPHSVVISSMKGGVGKTTVSALLGLFLAEGRGERVVAVDANPDAGTLGDRLVGETEAAQLTVRKLLKNLDQVRSFSDLSRYVHLVDRLQVVTSEQEPEESEAFSQRDYEAVLDVLSRFAQVLLTDSGTGITHSAMQGGLSRCDSLVIVGSLTQDAANRASRTLDWLAARRWRPLAENAVVVLSQDRSSSFIDEHRILEHFQSRCRAVLTLPADPHLQAGGQIDRDALRPATRDAAMEIAATVAEGFYGCPTSLGRPAGERRSGVAW</sequence>
<dbReference type="InterPro" id="IPR002586">
    <property type="entry name" value="CobQ/CobB/MinD/ParA_Nub-bd_dom"/>
</dbReference>
<feature type="compositionally biased region" description="Low complexity" evidence="1">
    <location>
        <begin position="47"/>
        <end position="68"/>
    </location>
</feature>
<protein>
    <submittedName>
        <fullName evidence="3">MinD/ParA family protein</fullName>
    </submittedName>
</protein>
<feature type="compositionally biased region" description="Polar residues" evidence="1">
    <location>
        <begin position="15"/>
        <end position="32"/>
    </location>
</feature>
<keyword evidence="4" id="KW-1185">Reference proteome</keyword>
<dbReference type="SUPFAM" id="SSF52540">
    <property type="entry name" value="P-loop containing nucleoside triphosphate hydrolases"/>
    <property type="match status" value="1"/>
</dbReference>
<dbReference type="InterPro" id="IPR050625">
    <property type="entry name" value="ParA/MinD_ATPase"/>
</dbReference>
<reference evidence="3 4" key="1">
    <citation type="journal article" date="2019" name="Int. J. Syst. Evol. Microbiol.">
        <title>The Global Catalogue of Microorganisms (GCM) 10K type strain sequencing project: providing services to taxonomists for standard genome sequencing and annotation.</title>
        <authorList>
            <consortium name="The Broad Institute Genomics Platform"/>
            <consortium name="The Broad Institute Genome Sequencing Center for Infectious Disease"/>
            <person name="Wu L."/>
            <person name="Ma J."/>
        </authorList>
    </citation>
    <scope>NUCLEOTIDE SEQUENCE [LARGE SCALE GENOMIC DNA]</scope>
    <source>
        <strain evidence="3 4">JCM 11896</strain>
    </source>
</reference>
<dbReference type="EMBL" id="BAAAJK010000008">
    <property type="protein sequence ID" value="GAA1388823.1"/>
    <property type="molecule type" value="Genomic_DNA"/>
</dbReference>
<dbReference type="Gene3D" id="3.40.50.300">
    <property type="entry name" value="P-loop containing nucleotide triphosphate hydrolases"/>
    <property type="match status" value="1"/>
</dbReference>
<feature type="compositionally biased region" description="Low complexity" evidence="1">
    <location>
        <begin position="110"/>
        <end position="119"/>
    </location>
</feature>
<organism evidence="3 4">
    <name type="scientific">Pseudonocardia kongjuensis</name>
    <dbReference type="NCBI Taxonomy" id="102227"/>
    <lineage>
        <taxon>Bacteria</taxon>
        <taxon>Bacillati</taxon>
        <taxon>Actinomycetota</taxon>
        <taxon>Actinomycetes</taxon>
        <taxon>Pseudonocardiales</taxon>
        <taxon>Pseudonocardiaceae</taxon>
        <taxon>Pseudonocardia</taxon>
    </lineage>
</organism>